<accession>A0ACA9KHN4</accession>
<organism evidence="1 2">
    <name type="scientific">Cetraspora pellucida</name>
    <dbReference type="NCBI Taxonomy" id="1433469"/>
    <lineage>
        <taxon>Eukaryota</taxon>
        <taxon>Fungi</taxon>
        <taxon>Fungi incertae sedis</taxon>
        <taxon>Mucoromycota</taxon>
        <taxon>Glomeromycotina</taxon>
        <taxon>Glomeromycetes</taxon>
        <taxon>Diversisporales</taxon>
        <taxon>Gigasporaceae</taxon>
        <taxon>Cetraspora</taxon>
    </lineage>
</organism>
<sequence length="92" mass="10480">KLTTSEENNISFTNKNYTIYAHATNDLLYVERETPIALYNFGRKEQLATISNFIQTANIISMPNKITNLIPSSSLYYNFSTTCEDETQTLAD</sequence>
<keyword evidence="2" id="KW-1185">Reference proteome</keyword>
<name>A0ACA9KHN4_9GLOM</name>
<reference evidence="1" key="1">
    <citation type="submission" date="2021-06" db="EMBL/GenBank/DDBJ databases">
        <authorList>
            <person name="Kallberg Y."/>
            <person name="Tangrot J."/>
            <person name="Rosling A."/>
        </authorList>
    </citation>
    <scope>NUCLEOTIDE SEQUENCE</scope>
    <source>
        <strain evidence="1">28 12/20/2015</strain>
    </source>
</reference>
<evidence type="ECO:0000313" key="1">
    <source>
        <dbReference type="EMBL" id="CAG8474089.1"/>
    </source>
</evidence>
<comment type="caution">
    <text evidence="1">The sequence shown here is derived from an EMBL/GenBank/DDBJ whole genome shotgun (WGS) entry which is preliminary data.</text>
</comment>
<proteinExistence type="predicted"/>
<gene>
    <name evidence="1" type="ORF">SPELUC_LOCUS1828</name>
</gene>
<feature type="non-terminal residue" evidence="1">
    <location>
        <position position="1"/>
    </location>
</feature>
<protein>
    <submittedName>
        <fullName evidence="1">2641_t:CDS:1</fullName>
    </submittedName>
</protein>
<evidence type="ECO:0000313" key="2">
    <source>
        <dbReference type="Proteomes" id="UP000789366"/>
    </source>
</evidence>
<dbReference type="EMBL" id="CAJVPW010001058">
    <property type="protein sequence ID" value="CAG8474089.1"/>
    <property type="molecule type" value="Genomic_DNA"/>
</dbReference>
<dbReference type="Proteomes" id="UP000789366">
    <property type="component" value="Unassembled WGS sequence"/>
</dbReference>